<evidence type="ECO:0000256" key="8">
    <source>
        <dbReference type="SAM" id="MobiDB-lite"/>
    </source>
</evidence>
<evidence type="ECO:0000313" key="11">
    <source>
        <dbReference type="Proteomes" id="UP001153620"/>
    </source>
</evidence>
<dbReference type="AlphaFoldDB" id="A0A9N9RW72"/>
<dbReference type="PROSITE" id="PS50071">
    <property type="entry name" value="HOMEOBOX_2"/>
    <property type="match status" value="1"/>
</dbReference>
<proteinExistence type="predicted"/>
<evidence type="ECO:0000256" key="5">
    <source>
        <dbReference type="ARBA" id="ARBA00023242"/>
    </source>
</evidence>
<dbReference type="SUPFAM" id="SSF46689">
    <property type="entry name" value="Homeodomain-like"/>
    <property type="match status" value="1"/>
</dbReference>
<evidence type="ECO:0000256" key="7">
    <source>
        <dbReference type="RuleBase" id="RU000682"/>
    </source>
</evidence>
<keyword evidence="11" id="KW-1185">Reference proteome</keyword>
<dbReference type="PANTHER" id="PTHR24329">
    <property type="entry name" value="HOMEOBOX PROTEIN ARISTALESS"/>
    <property type="match status" value="1"/>
</dbReference>
<keyword evidence="4 6" id="KW-0371">Homeobox</keyword>
<keyword evidence="3 6" id="KW-0238">DNA-binding</keyword>
<dbReference type="InterPro" id="IPR017970">
    <property type="entry name" value="Homeobox_CS"/>
</dbReference>
<dbReference type="OrthoDB" id="6159439at2759"/>
<evidence type="ECO:0000256" key="2">
    <source>
        <dbReference type="ARBA" id="ARBA00022473"/>
    </source>
</evidence>
<sequence>MLNLNTGNDYSVPFPHHHHVTSNDQQFYHNLYTNVNVATAVNGKDKNELIYKNQKIDFMNNNNNNSSNNNNNEPFTTLKDGENSKRFSVNNLLKPPISPSEKYNADSSLPISLPDLMHDTVDTSSGKKPRRNRTTFTSLQLTALEKIFERTHYPDAFVREELAQKVGLTESRVQVWFQNRRAKFRRNERSVSSSRGPAANPSTPTTITSTPQKPLVTHEKPLHQFEFPPPYSLSFGSLGMFQSAPASTNAIKSTDLNYGNTFNPYTQYQQNYNNYCASNFRYKSPY</sequence>
<dbReference type="PANTHER" id="PTHR24329:SF543">
    <property type="entry name" value="FI01017P-RELATED"/>
    <property type="match status" value="1"/>
</dbReference>
<dbReference type="InterPro" id="IPR001356">
    <property type="entry name" value="HD"/>
</dbReference>
<dbReference type="GO" id="GO:0005634">
    <property type="term" value="C:nucleus"/>
    <property type="evidence" value="ECO:0007669"/>
    <property type="project" value="UniProtKB-SubCell"/>
</dbReference>
<name>A0A9N9RW72_9DIPT</name>
<feature type="compositionally biased region" description="Low complexity" evidence="8">
    <location>
        <begin position="60"/>
        <end position="72"/>
    </location>
</feature>
<gene>
    <name evidence="10" type="ORF">CHIRRI_LOCUS7549</name>
</gene>
<dbReference type="Proteomes" id="UP001153620">
    <property type="component" value="Chromosome 2"/>
</dbReference>
<organism evidence="10 11">
    <name type="scientific">Chironomus riparius</name>
    <dbReference type="NCBI Taxonomy" id="315576"/>
    <lineage>
        <taxon>Eukaryota</taxon>
        <taxon>Metazoa</taxon>
        <taxon>Ecdysozoa</taxon>
        <taxon>Arthropoda</taxon>
        <taxon>Hexapoda</taxon>
        <taxon>Insecta</taxon>
        <taxon>Pterygota</taxon>
        <taxon>Neoptera</taxon>
        <taxon>Endopterygota</taxon>
        <taxon>Diptera</taxon>
        <taxon>Nematocera</taxon>
        <taxon>Chironomoidea</taxon>
        <taxon>Chironomidae</taxon>
        <taxon>Chironominae</taxon>
        <taxon>Chironomus</taxon>
    </lineage>
</organism>
<dbReference type="FunFam" id="1.10.10.60:FF:000066">
    <property type="entry name" value="Paired mesoderm homeobox protein 1"/>
    <property type="match status" value="1"/>
</dbReference>
<evidence type="ECO:0000256" key="3">
    <source>
        <dbReference type="ARBA" id="ARBA00023125"/>
    </source>
</evidence>
<protein>
    <recommendedName>
        <fullName evidence="9">Homeobox domain-containing protein</fullName>
    </recommendedName>
</protein>
<feature type="region of interest" description="Disordered" evidence="8">
    <location>
        <begin position="60"/>
        <end position="82"/>
    </location>
</feature>
<keyword evidence="5 6" id="KW-0539">Nucleus</keyword>
<dbReference type="CDD" id="cd00086">
    <property type="entry name" value="homeodomain"/>
    <property type="match status" value="1"/>
</dbReference>
<evidence type="ECO:0000259" key="9">
    <source>
        <dbReference type="PROSITE" id="PS50071"/>
    </source>
</evidence>
<accession>A0A9N9RW72</accession>
<feature type="domain" description="Homeobox" evidence="9">
    <location>
        <begin position="127"/>
        <end position="187"/>
    </location>
</feature>
<evidence type="ECO:0000256" key="6">
    <source>
        <dbReference type="PROSITE-ProRule" id="PRU00108"/>
    </source>
</evidence>
<dbReference type="InterPro" id="IPR009057">
    <property type="entry name" value="Homeodomain-like_sf"/>
</dbReference>
<reference evidence="10" key="2">
    <citation type="submission" date="2022-10" db="EMBL/GenBank/DDBJ databases">
        <authorList>
            <consortium name="ENA_rothamsted_submissions"/>
            <consortium name="culmorum"/>
            <person name="King R."/>
        </authorList>
    </citation>
    <scope>NUCLEOTIDE SEQUENCE</scope>
</reference>
<reference evidence="10" key="1">
    <citation type="submission" date="2022-01" db="EMBL/GenBank/DDBJ databases">
        <authorList>
            <person name="King R."/>
        </authorList>
    </citation>
    <scope>NUCLEOTIDE SEQUENCE</scope>
</reference>
<dbReference type="GO" id="GO:0000977">
    <property type="term" value="F:RNA polymerase II transcription regulatory region sequence-specific DNA binding"/>
    <property type="evidence" value="ECO:0007669"/>
    <property type="project" value="TreeGrafter"/>
</dbReference>
<feature type="region of interest" description="Disordered" evidence="8">
    <location>
        <begin position="186"/>
        <end position="213"/>
    </location>
</feature>
<dbReference type="Gene3D" id="1.10.10.60">
    <property type="entry name" value="Homeodomain-like"/>
    <property type="match status" value="1"/>
</dbReference>
<keyword evidence="2" id="KW-0217">Developmental protein</keyword>
<dbReference type="InterPro" id="IPR000047">
    <property type="entry name" value="HTH_motif"/>
</dbReference>
<evidence type="ECO:0000256" key="1">
    <source>
        <dbReference type="ARBA" id="ARBA00004123"/>
    </source>
</evidence>
<feature type="compositionally biased region" description="Low complexity" evidence="8">
    <location>
        <begin position="201"/>
        <end position="211"/>
    </location>
</feature>
<dbReference type="EMBL" id="OU895878">
    <property type="protein sequence ID" value="CAG9804667.1"/>
    <property type="molecule type" value="Genomic_DNA"/>
</dbReference>
<dbReference type="SMART" id="SM00389">
    <property type="entry name" value="HOX"/>
    <property type="match status" value="1"/>
</dbReference>
<evidence type="ECO:0000313" key="10">
    <source>
        <dbReference type="EMBL" id="CAG9804667.1"/>
    </source>
</evidence>
<dbReference type="Pfam" id="PF00046">
    <property type="entry name" value="Homeodomain"/>
    <property type="match status" value="1"/>
</dbReference>
<dbReference type="PRINTS" id="PR00031">
    <property type="entry name" value="HTHREPRESSR"/>
</dbReference>
<evidence type="ECO:0000256" key="4">
    <source>
        <dbReference type="ARBA" id="ARBA00023155"/>
    </source>
</evidence>
<comment type="subcellular location">
    <subcellularLocation>
        <location evidence="1 6 7">Nucleus</location>
    </subcellularLocation>
</comment>
<feature type="DNA-binding region" description="Homeobox" evidence="6">
    <location>
        <begin position="129"/>
        <end position="188"/>
    </location>
</feature>
<dbReference type="GO" id="GO:0000981">
    <property type="term" value="F:DNA-binding transcription factor activity, RNA polymerase II-specific"/>
    <property type="evidence" value="ECO:0007669"/>
    <property type="project" value="InterPro"/>
</dbReference>
<dbReference type="InterPro" id="IPR050649">
    <property type="entry name" value="Paired_Homeobox_TFs"/>
</dbReference>
<dbReference type="PROSITE" id="PS00027">
    <property type="entry name" value="HOMEOBOX_1"/>
    <property type="match status" value="1"/>
</dbReference>